<dbReference type="EC" id="5.1.1.1" evidence="5"/>
<dbReference type="Pfam" id="PF01168">
    <property type="entry name" value="Ala_racemase_N"/>
    <property type="match status" value="1"/>
</dbReference>
<evidence type="ECO:0000256" key="1">
    <source>
        <dbReference type="ARBA" id="ARBA00001933"/>
    </source>
</evidence>
<name>A0A3B0SA42_9ZZZZ</name>
<dbReference type="InterPro" id="IPR001608">
    <property type="entry name" value="Ala_racemase_N"/>
</dbReference>
<dbReference type="SUPFAM" id="SSF51419">
    <property type="entry name" value="PLP-binding barrel"/>
    <property type="match status" value="1"/>
</dbReference>
<feature type="non-terminal residue" evidence="5">
    <location>
        <position position="91"/>
    </location>
</feature>
<dbReference type="GO" id="GO:0005829">
    <property type="term" value="C:cytosol"/>
    <property type="evidence" value="ECO:0007669"/>
    <property type="project" value="TreeGrafter"/>
</dbReference>
<gene>
    <name evidence="5" type="ORF">MNBD_ALPHA01-96</name>
</gene>
<evidence type="ECO:0000256" key="2">
    <source>
        <dbReference type="ARBA" id="ARBA00022898"/>
    </source>
</evidence>
<protein>
    <submittedName>
        <fullName evidence="5">Alanine racemase</fullName>
        <ecNumber evidence="5">5.1.1.1</ecNumber>
    </submittedName>
</protein>
<sequence length="91" mass="9739">MPANNSTSGDFPSDVRATLTINLKAIAENYQNCTGLAGGTECAAMVKADAYGMGMEQVAPALFHQADCRKFFVANLVEAIKLRQFVPEAII</sequence>
<dbReference type="GO" id="GO:0030170">
    <property type="term" value="F:pyridoxal phosphate binding"/>
    <property type="evidence" value="ECO:0007669"/>
    <property type="project" value="TreeGrafter"/>
</dbReference>
<dbReference type="PANTHER" id="PTHR30511:SF0">
    <property type="entry name" value="ALANINE RACEMASE, CATABOLIC-RELATED"/>
    <property type="match status" value="1"/>
</dbReference>
<dbReference type="GO" id="GO:0008784">
    <property type="term" value="F:alanine racemase activity"/>
    <property type="evidence" value="ECO:0007669"/>
    <property type="project" value="UniProtKB-EC"/>
</dbReference>
<comment type="cofactor">
    <cofactor evidence="1">
        <name>pyridoxal 5'-phosphate</name>
        <dbReference type="ChEBI" id="CHEBI:597326"/>
    </cofactor>
</comment>
<keyword evidence="3 5" id="KW-0413">Isomerase</keyword>
<evidence type="ECO:0000313" key="5">
    <source>
        <dbReference type="EMBL" id="VAW01140.1"/>
    </source>
</evidence>
<dbReference type="InterPro" id="IPR029066">
    <property type="entry name" value="PLP-binding_barrel"/>
</dbReference>
<feature type="domain" description="Alanine racemase N-terminal" evidence="4">
    <location>
        <begin position="21"/>
        <end position="87"/>
    </location>
</feature>
<organism evidence="5">
    <name type="scientific">hydrothermal vent metagenome</name>
    <dbReference type="NCBI Taxonomy" id="652676"/>
    <lineage>
        <taxon>unclassified sequences</taxon>
        <taxon>metagenomes</taxon>
        <taxon>ecological metagenomes</taxon>
    </lineage>
</organism>
<evidence type="ECO:0000256" key="3">
    <source>
        <dbReference type="ARBA" id="ARBA00023235"/>
    </source>
</evidence>
<dbReference type="PANTHER" id="PTHR30511">
    <property type="entry name" value="ALANINE RACEMASE"/>
    <property type="match status" value="1"/>
</dbReference>
<dbReference type="AlphaFoldDB" id="A0A3B0SA42"/>
<dbReference type="GO" id="GO:0030632">
    <property type="term" value="P:D-alanine biosynthetic process"/>
    <property type="evidence" value="ECO:0007669"/>
    <property type="project" value="TreeGrafter"/>
</dbReference>
<dbReference type="Gene3D" id="3.20.20.10">
    <property type="entry name" value="Alanine racemase"/>
    <property type="match status" value="1"/>
</dbReference>
<evidence type="ECO:0000259" key="4">
    <source>
        <dbReference type="Pfam" id="PF01168"/>
    </source>
</evidence>
<accession>A0A3B0SA42</accession>
<dbReference type="InterPro" id="IPR000821">
    <property type="entry name" value="Ala_racemase"/>
</dbReference>
<reference evidence="5" key="1">
    <citation type="submission" date="2018-06" db="EMBL/GenBank/DDBJ databases">
        <authorList>
            <person name="Zhirakovskaya E."/>
        </authorList>
    </citation>
    <scope>NUCLEOTIDE SEQUENCE</scope>
</reference>
<dbReference type="EMBL" id="UOEJ01000142">
    <property type="protein sequence ID" value="VAW01140.1"/>
    <property type="molecule type" value="Genomic_DNA"/>
</dbReference>
<keyword evidence="2" id="KW-0663">Pyridoxal phosphate</keyword>
<proteinExistence type="predicted"/>